<dbReference type="AlphaFoldDB" id="A0A125DMB2"/>
<evidence type="ECO:0000313" key="3">
    <source>
        <dbReference type="Proteomes" id="UP000060630"/>
    </source>
</evidence>
<name>A0A125DMB2_9BURK</name>
<dbReference type="InterPro" id="IPR006674">
    <property type="entry name" value="HD_domain"/>
</dbReference>
<accession>A0A125DMB2</accession>
<dbReference type="Gene3D" id="1.10.3210.10">
    <property type="entry name" value="Hypothetical protein af1432"/>
    <property type="match status" value="1"/>
</dbReference>
<gene>
    <name evidence="2" type="ORF">WL29_20805</name>
</gene>
<dbReference type="Proteomes" id="UP000060630">
    <property type="component" value="Unassembled WGS sequence"/>
</dbReference>
<evidence type="ECO:0000259" key="1">
    <source>
        <dbReference type="Pfam" id="PF01966"/>
    </source>
</evidence>
<reference evidence="2 3" key="1">
    <citation type="submission" date="2015-11" db="EMBL/GenBank/DDBJ databases">
        <title>Expanding the genomic diversity of Burkholderia species for the development of highly accurate diagnostics.</title>
        <authorList>
            <person name="Sahl J."/>
            <person name="Keim P."/>
            <person name="Wagner D."/>
        </authorList>
    </citation>
    <scope>NUCLEOTIDE SEQUENCE [LARGE SCALE GENOMIC DNA]</scope>
    <source>
        <strain evidence="2 3">MSMB2087WGS</strain>
    </source>
</reference>
<evidence type="ECO:0000313" key="2">
    <source>
        <dbReference type="EMBL" id="KWA83807.1"/>
    </source>
</evidence>
<comment type="caution">
    <text evidence="2">The sequence shown here is derived from an EMBL/GenBank/DDBJ whole genome shotgun (WGS) entry which is preliminary data.</text>
</comment>
<organism evidence="2 3">
    <name type="scientific">Burkholderia ubonensis</name>
    <dbReference type="NCBI Taxonomy" id="101571"/>
    <lineage>
        <taxon>Bacteria</taxon>
        <taxon>Pseudomonadati</taxon>
        <taxon>Pseudomonadota</taxon>
        <taxon>Betaproteobacteria</taxon>
        <taxon>Burkholderiales</taxon>
        <taxon>Burkholderiaceae</taxon>
        <taxon>Burkholderia</taxon>
        <taxon>Burkholderia cepacia complex</taxon>
    </lineage>
</organism>
<protein>
    <recommendedName>
        <fullName evidence="1">HD domain-containing protein</fullName>
    </recommendedName>
</protein>
<dbReference type="EMBL" id="LPHD01000049">
    <property type="protein sequence ID" value="KWA83807.1"/>
    <property type="molecule type" value="Genomic_DNA"/>
</dbReference>
<proteinExistence type="predicted"/>
<dbReference type="SUPFAM" id="SSF109604">
    <property type="entry name" value="HD-domain/PDEase-like"/>
    <property type="match status" value="1"/>
</dbReference>
<dbReference type="Pfam" id="PF01966">
    <property type="entry name" value="HD"/>
    <property type="match status" value="1"/>
</dbReference>
<sequence>MVVLDDVAHALAHLNRYTGHAEYGYSVAQHSVAVSHYLELTGESPLVQLGGLMHDAHEAYFGDISAPLKVFFKLGTRARDIQSMVSKEFGVMLQLLEDVEDRIQSVVAEAFGLTMDLLKDRRIKLADLTALAVESEVIMPPDDEDWPCLAPVTPAMRAVMPRPYRLTPEQAKGLFLNRYRHLMVQLHGDTEFLGAASARFNEVMKQAMRLKPETVIQ</sequence>
<feature type="domain" description="HD" evidence="1">
    <location>
        <begin position="27"/>
        <end position="128"/>
    </location>
</feature>